<evidence type="ECO:0000313" key="1">
    <source>
        <dbReference type="EMBL" id="TDH25428.1"/>
    </source>
</evidence>
<gene>
    <name evidence="1" type="ORF">EJ571_01700</name>
</gene>
<dbReference type="Proteomes" id="UP000295627">
    <property type="component" value="Unassembled WGS sequence"/>
</dbReference>
<organism evidence="1 2">
    <name type="scientific">Mycobacteroides franklinii</name>
    <dbReference type="NCBI Taxonomy" id="948102"/>
    <lineage>
        <taxon>Bacteria</taxon>
        <taxon>Bacillati</taxon>
        <taxon>Actinomycetota</taxon>
        <taxon>Actinomycetes</taxon>
        <taxon>Mycobacteriales</taxon>
        <taxon>Mycobacteriaceae</taxon>
        <taxon>Mycobacteroides</taxon>
    </lineage>
</organism>
<reference evidence="1 2" key="1">
    <citation type="journal article" date="2019" name="Sci. Rep.">
        <title>Extended insight into the Mycobacterium chelonae-abscessus complex through whole genome sequencing of Mycobacterium salmoniphilum outbreak and Mycobacterium salmoniphilum-like strains.</title>
        <authorList>
            <person name="Behra P.R.K."/>
            <person name="Das S."/>
            <person name="Pettersson B.M.F."/>
            <person name="Shirreff L."/>
            <person name="DuCote T."/>
            <person name="Jacobsson K.G."/>
            <person name="Ennis D.G."/>
            <person name="Kirsebom L.A."/>
        </authorList>
    </citation>
    <scope>NUCLEOTIDE SEQUENCE [LARGE SCALE GENOMIC DNA]</scope>
    <source>
        <strain evidence="1 2">DSM 45524</strain>
    </source>
</reference>
<dbReference type="AlphaFoldDB" id="A0A4R5PGK5"/>
<sequence length="219" mass="24710">MDFFLARDLQRKLTEQLGSIPDLVEDLSITITRQSRVQRPGLGKPRRQKPESQVPFHIGASGAAAELHNSLAGWVRLVCEQRAIIYEGHSDIVTLARWLRRNMVAVALTEGSEEACDDICDHIAQCRRMIDLPPEDDIVIDRARVRDANRQVLTAGQVEKIAARLGSIAEGLNKRRVETLVRNKMLSPCSVDGEVQFYRLGDVLDAHHRYAKRNRKIPS</sequence>
<proteinExistence type="predicted"/>
<protein>
    <submittedName>
        <fullName evidence="1">Uncharacterized protein</fullName>
    </submittedName>
</protein>
<comment type="caution">
    <text evidence="1">The sequence shown here is derived from an EMBL/GenBank/DDBJ whole genome shotgun (WGS) entry which is preliminary data.</text>
</comment>
<dbReference type="RefSeq" id="WP_078336064.1">
    <property type="nucleotide sequence ID" value="NZ_MAFQ01000015.1"/>
</dbReference>
<accession>A0A4R5PGK5</accession>
<dbReference type="EMBL" id="RXLR01000006">
    <property type="protein sequence ID" value="TDH25428.1"/>
    <property type="molecule type" value="Genomic_DNA"/>
</dbReference>
<name>A0A4R5PGK5_9MYCO</name>
<evidence type="ECO:0000313" key="2">
    <source>
        <dbReference type="Proteomes" id="UP000295627"/>
    </source>
</evidence>